<dbReference type="EC" id="4.2.1.41" evidence="5"/>
<dbReference type="SUPFAM" id="SSF51569">
    <property type="entry name" value="Aldolase"/>
    <property type="match status" value="1"/>
</dbReference>
<evidence type="ECO:0000256" key="4">
    <source>
        <dbReference type="ARBA" id="ARBA00023239"/>
    </source>
</evidence>
<evidence type="ECO:0000256" key="2">
    <source>
        <dbReference type="ARBA" id="ARBA00004983"/>
    </source>
</evidence>
<evidence type="ECO:0000256" key="3">
    <source>
        <dbReference type="ARBA" id="ARBA00007592"/>
    </source>
</evidence>
<dbReference type="EMBL" id="CP147846">
    <property type="protein sequence ID" value="WXG68259.1"/>
    <property type="molecule type" value="Genomic_DNA"/>
</dbReference>
<dbReference type="PANTHER" id="PTHR12128:SF19">
    <property type="entry name" value="5-DEHYDRO-4-DEOXYGLUCARATE DEHYDRATASE 2-RELATED"/>
    <property type="match status" value="1"/>
</dbReference>
<gene>
    <name evidence="7" type="ORF">WDS16_24165</name>
</gene>
<evidence type="ECO:0000256" key="6">
    <source>
        <dbReference type="PIRNR" id="PIRNR001365"/>
    </source>
</evidence>
<dbReference type="PIRSF" id="PIRSF001365">
    <property type="entry name" value="DHDPS"/>
    <property type="match status" value="1"/>
</dbReference>
<dbReference type="InterPro" id="IPR002220">
    <property type="entry name" value="DapA-like"/>
</dbReference>
<reference evidence="7 8" key="1">
    <citation type="submission" date="2024-03" db="EMBL/GenBank/DDBJ databases">
        <title>Natural products discovery in diverse microorganisms through a two-stage MS feature dereplication strategy.</title>
        <authorList>
            <person name="Zhang R."/>
        </authorList>
    </citation>
    <scope>NUCLEOTIDE SEQUENCE [LARGE SCALE GENOMIC DNA]</scope>
    <source>
        <strain evidence="7 8">18930</strain>
    </source>
</reference>
<protein>
    <recommendedName>
        <fullName evidence="5">Probable 5-dehydro-4-deoxyglucarate dehydratase</fullName>
        <ecNumber evidence="5">4.2.1.41</ecNumber>
    </recommendedName>
    <alternativeName>
        <fullName evidence="5">5-keto-4-deoxy-glucarate dehydratase</fullName>
        <shortName evidence="5">KDGDH</shortName>
    </alternativeName>
</protein>
<dbReference type="InterPro" id="IPR017655">
    <property type="entry name" value="Dehydro-deoxyglucarate_dehyd"/>
</dbReference>
<name>A0ABZ2PGL0_9NOCA</name>
<keyword evidence="4 5" id="KW-0456">Lyase</keyword>
<evidence type="ECO:0000313" key="7">
    <source>
        <dbReference type="EMBL" id="WXG68259.1"/>
    </source>
</evidence>
<evidence type="ECO:0000313" key="8">
    <source>
        <dbReference type="Proteomes" id="UP001432000"/>
    </source>
</evidence>
<proteinExistence type="inferred from homology"/>
<dbReference type="SMART" id="SM01130">
    <property type="entry name" value="DHDPS"/>
    <property type="match status" value="1"/>
</dbReference>
<dbReference type="InterPro" id="IPR013785">
    <property type="entry name" value="Aldolase_TIM"/>
</dbReference>
<dbReference type="Pfam" id="PF00701">
    <property type="entry name" value="DHDPS"/>
    <property type="match status" value="1"/>
</dbReference>
<keyword evidence="8" id="KW-1185">Reference proteome</keyword>
<comment type="pathway">
    <text evidence="2 5">Carbohydrate acid metabolism; D-glucarate degradation; 2,5-dioxopentanoate from D-glucarate: step 2/2.</text>
</comment>
<evidence type="ECO:0000256" key="1">
    <source>
        <dbReference type="ARBA" id="ARBA00001446"/>
    </source>
</evidence>
<accession>A0ABZ2PGL0</accession>
<dbReference type="Gene3D" id="3.20.20.70">
    <property type="entry name" value="Aldolase class I"/>
    <property type="match status" value="1"/>
</dbReference>
<comment type="similarity">
    <text evidence="3 5 6">Belongs to the DapA family.</text>
</comment>
<evidence type="ECO:0000256" key="5">
    <source>
        <dbReference type="HAMAP-Rule" id="MF_00694"/>
    </source>
</evidence>
<dbReference type="RefSeq" id="WP_338888348.1">
    <property type="nucleotide sequence ID" value="NZ_CP147846.1"/>
</dbReference>
<dbReference type="HAMAP" id="MF_00694">
    <property type="entry name" value="KDGDH"/>
    <property type="match status" value="1"/>
</dbReference>
<dbReference type="PANTHER" id="PTHR12128">
    <property type="entry name" value="DIHYDRODIPICOLINATE SYNTHASE"/>
    <property type="match status" value="1"/>
</dbReference>
<dbReference type="Proteomes" id="UP001432000">
    <property type="component" value="Chromosome"/>
</dbReference>
<sequence length="301" mass="31314">MLAGVLFFPVTPFDTDGNVDTAALTAHIEAGVASGPGGVFTACGTGEFHALSPAEFRVVVETTVKAVAGRVPVFAGAGGALPIAKELVTIASEAGADGILLLPPYLVGSPAAGLVEYVRQVSDVSELPVIVYHRANGQFTEASALAVALLPKVIGFKDGVGNLDLTSRIVRTIRDGIGDKEFQFFNGLPTAEVSQRAFRSIGVTLYSSATFAFAPDVALAYYGALEDGNTELVEALDREFFHPLVRLRDTTPGYAVALVKAGVTFSGIDAGSVRAPLTDATEKDKFALEQILAAGRKVLAA</sequence>
<dbReference type="NCBIfam" id="NF002958">
    <property type="entry name" value="PRK03620.1"/>
    <property type="match status" value="1"/>
</dbReference>
<comment type="catalytic activity">
    <reaction evidence="1 5">
        <text>5-dehydro-4-deoxy-D-glucarate + H(+) = 2,5-dioxopentanoate + CO2 + H2O</text>
        <dbReference type="Rhea" id="RHEA:24608"/>
        <dbReference type="ChEBI" id="CHEBI:15377"/>
        <dbReference type="ChEBI" id="CHEBI:15378"/>
        <dbReference type="ChEBI" id="CHEBI:16526"/>
        <dbReference type="ChEBI" id="CHEBI:42819"/>
        <dbReference type="ChEBI" id="CHEBI:58136"/>
        <dbReference type="EC" id="4.2.1.41"/>
    </reaction>
</comment>
<organism evidence="7 8">
    <name type="scientific">Rhodococcus sovatensis</name>
    <dbReference type="NCBI Taxonomy" id="1805840"/>
    <lineage>
        <taxon>Bacteria</taxon>
        <taxon>Bacillati</taxon>
        <taxon>Actinomycetota</taxon>
        <taxon>Actinomycetes</taxon>
        <taxon>Mycobacteriales</taxon>
        <taxon>Nocardiaceae</taxon>
        <taxon>Rhodococcus</taxon>
    </lineage>
</organism>